<evidence type="ECO:0000256" key="2">
    <source>
        <dbReference type="PROSITE-ProRule" id="PRU00317"/>
    </source>
</evidence>
<dbReference type="InterPro" id="IPR011989">
    <property type="entry name" value="ARM-like"/>
</dbReference>
<dbReference type="GO" id="GO:0005737">
    <property type="term" value="C:cytoplasm"/>
    <property type="evidence" value="ECO:0007669"/>
    <property type="project" value="TreeGrafter"/>
</dbReference>
<reference evidence="5 6" key="1">
    <citation type="submission" date="2016-04" db="EMBL/GenBank/DDBJ databases">
        <title>The genome of Intoshia linei affirms orthonectids as highly simplified spiralians.</title>
        <authorList>
            <person name="Mikhailov K.V."/>
            <person name="Slusarev G.S."/>
            <person name="Nikitin M.A."/>
            <person name="Logacheva M.D."/>
            <person name="Penin A."/>
            <person name="Aleoshin V."/>
            <person name="Panchin Y.V."/>
        </authorList>
    </citation>
    <scope>NUCLEOTIDE SEQUENCE [LARGE SCALE GENOMIC DNA]</scope>
    <source>
        <strain evidence="5">Intl2013</strain>
        <tissue evidence="5">Whole animal</tissue>
    </source>
</reference>
<evidence type="ECO:0000313" key="5">
    <source>
        <dbReference type="EMBL" id="OAF68610.1"/>
    </source>
</evidence>
<evidence type="ECO:0000256" key="1">
    <source>
        <dbReference type="ARBA" id="ARBA00022737"/>
    </source>
</evidence>
<name>A0A177B382_9BILA</name>
<feature type="compositionally biased region" description="Polar residues" evidence="3">
    <location>
        <begin position="142"/>
        <end position="151"/>
    </location>
</feature>
<feature type="region of interest" description="Disordered" evidence="3">
    <location>
        <begin position="118"/>
        <end position="152"/>
    </location>
</feature>
<dbReference type="PANTHER" id="PTHR12537">
    <property type="entry name" value="RNA BINDING PROTEIN PUMILIO-RELATED"/>
    <property type="match status" value="1"/>
</dbReference>
<evidence type="ECO:0000256" key="3">
    <source>
        <dbReference type="SAM" id="MobiDB-lite"/>
    </source>
</evidence>
<dbReference type="AlphaFoldDB" id="A0A177B382"/>
<dbReference type="Gene3D" id="1.25.10.10">
    <property type="entry name" value="Leucine-rich Repeat Variant"/>
    <property type="match status" value="1"/>
</dbReference>
<feature type="compositionally biased region" description="Polar residues" evidence="3">
    <location>
        <begin position="118"/>
        <end position="135"/>
    </location>
</feature>
<evidence type="ECO:0000259" key="4">
    <source>
        <dbReference type="PROSITE" id="PS50303"/>
    </source>
</evidence>
<feature type="repeat" description="Pumilio" evidence="2">
    <location>
        <begin position="554"/>
        <end position="589"/>
    </location>
</feature>
<dbReference type="PROSITE" id="PS50303">
    <property type="entry name" value="PUM_HD"/>
    <property type="match status" value="1"/>
</dbReference>
<keyword evidence="1" id="KW-0677">Repeat</keyword>
<dbReference type="GO" id="GO:0005634">
    <property type="term" value="C:nucleus"/>
    <property type="evidence" value="ECO:0007669"/>
    <property type="project" value="TreeGrafter"/>
</dbReference>
<evidence type="ECO:0000313" key="6">
    <source>
        <dbReference type="Proteomes" id="UP000078046"/>
    </source>
</evidence>
<proteinExistence type="predicted"/>
<sequence length="649" mass="73849">MTNERDKPIKSATDCLEREETRIVAITNCKKNGISKLNKNFQLAAPTNQMTKYAHDDNFVVRTLRYRKLVRLDSSETSEYIWNSPTKNTKPTIFDNSNWNQENMNTAWAARSGVQESDGTASDCVNSNSQSTSSLRRVPQFTAESGTISPRSDSKALGFDMAEYVLSNSPVDESSVVQGFKNMSINCQNESDREAYKNKKVSPILNRTKTKVNQTKNVDIMYNSEQQSPSPEAKSHVKSPNSRSNMFQSMYEFPNQFPMVDVNQTVYSGNNVNQPLYYCHPQPSWKNYNQKDAKSVQSPPKTVEKIMEPMRNGANVNTTPVQNNVQNKQSVSYPVSPNGFFDQNSGQFVNFNIPQSSRAMPNAQLRMHPNSPNVLMPTTSSCRFGNSSMMPNMNGSYNPDYYDIVGSSMPNFNDRNDVQFQNFYPNMKQGINMPVTAIPTNDNTSHNMAYSNVQYQGQNRMYMKNDKMRINPVMNNYFPPASYPLTRIPKTFVKEVAARSRLLDDFRNNRTPNLTLIDLGNHVIEFSQDQHGSRFIQQRLERASPAENSLIFNQILESVYSLMIDVFGNYVVQKLLEFGTMEQRTILARKLKNRVLPLALQMYGCRVIQKALESIPTDLQIEIVNELDGHVLKCVKDQNGNHVVQKCIE</sequence>
<dbReference type="OrthoDB" id="668540at2759"/>
<feature type="repeat" description="Pumilio" evidence="2">
    <location>
        <begin position="590"/>
        <end position="625"/>
    </location>
</feature>
<protein>
    <recommendedName>
        <fullName evidence="4">PUM-HD domain-containing protein</fullName>
    </recommendedName>
</protein>
<dbReference type="PROSITE" id="PS50302">
    <property type="entry name" value="PUM"/>
    <property type="match status" value="4"/>
</dbReference>
<dbReference type="PANTHER" id="PTHR12537:SF12">
    <property type="entry name" value="MATERNAL PROTEIN PUMILIO"/>
    <property type="match status" value="1"/>
</dbReference>
<dbReference type="GO" id="GO:0010608">
    <property type="term" value="P:post-transcriptional regulation of gene expression"/>
    <property type="evidence" value="ECO:0007669"/>
    <property type="project" value="TreeGrafter"/>
</dbReference>
<feature type="domain" description="PUM-HD" evidence="4">
    <location>
        <begin position="498"/>
        <end position="649"/>
    </location>
</feature>
<dbReference type="SMART" id="SM00025">
    <property type="entry name" value="Pumilio"/>
    <property type="match status" value="4"/>
</dbReference>
<feature type="repeat" description="Pumilio" evidence="2">
    <location>
        <begin position="518"/>
        <end position="553"/>
    </location>
</feature>
<accession>A0A177B382</accession>
<gene>
    <name evidence="5" type="ORF">A3Q56_03619</name>
</gene>
<dbReference type="Proteomes" id="UP000078046">
    <property type="component" value="Unassembled WGS sequence"/>
</dbReference>
<dbReference type="InterPro" id="IPR033133">
    <property type="entry name" value="PUM-HD"/>
</dbReference>
<dbReference type="InterPro" id="IPR001313">
    <property type="entry name" value="Pumilio_RNA-bd_rpt"/>
</dbReference>
<organism evidence="5 6">
    <name type="scientific">Intoshia linei</name>
    <dbReference type="NCBI Taxonomy" id="1819745"/>
    <lineage>
        <taxon>Eukaryota</taxon>
        <taxon>Metazoa</taxon>
        <taxon>Spiralia</taxon>
        <taxon>Lophotrochozoa</taxon>
        <taxon>Mesozoa</taxon>
        <taxon>Orthonectida</taxon>
        <taxon>Rhopaluridae</taxon>
        <taxon>Intoshia</taxon>
    </lineage>
</organism>
<feature type="region of interest" description="Disordered" evidence="3">
    <location>
        <begin position="223"/>
        <end position="244"/>
    </location>
</feature>
<dbReference type="InterPro" id="IPR016024">
    <property type="entry name" value="ARM-type_fold"/>
</dbReference>
<dbReference type="GO" id="GO:0003730">
    <property type="term" value="F:mRNA 3'-UTR binding"/>
    <property type="evidence" value="ECO:0007669"/>
    <property type="project" value="TreeGrafter"/>
</dbReference>
<dbReference type="EMBL" id="LWCA01000417">
    <property type="protein sequence ID" value="OAF68610.1"/>
    <property type="molecule type" value="Genomic_DNA"/>
</dbReference>
<dbReference type="Pfam" id="PF00806">
    <property type="entry name" value="PUF"/>
    <property type="match status" value="4"/>
</dbReference>
<dbReference type="SUPFAM" id="SSF48371">
    <property type="entry name" value="ARM repeat"/>
    <property type="match status" value="1"/>
</dbReference>
<feature type="repeat" description="Pumilio" evidence="2">
    <location>
        <begin position="626"/>
        <end position="649"/>
    </location>
</feature>
<keyword evidence="6" id="KW-1185">Reference proteome</keyword>
<comment type="caution">
    <text evidence="5">The sequence shown here is derived from an EMBL/GenBank/DDBJ whole genome shotgun (WGS) entry which is preliminary data.</text>
</comment>